<evidence type="ECO:0000256" key="2">
    <source>
        <dbReference type="ARBA" id="ARBA00023239"/>
    </source>
</evidence>
<dbReference type="Gene3D" id="1.10.600.10">
    <property type="entry name" value="Farnesyl Diphosphate Synthase"/>
    <property type="match status" value="1"/>
</dbReference>
<organism evidence="4 5">
    <name type="scientific">Meripilus lineatus</name>
    <dbReference type="NCBI Taxonomy" id="2056292"/>
    <lineage>
        <taxon>Eukaryota</taxon>
        <taxon>Fungi</taxon>
        <taxon>Dikarya</taxon>
        <taxon>Basidiomycota</taxon>
        <taxon>Agaricomycotina</taxon>
        <taxon>Agaricomycetes</taxon>
        <taxon>Polyporales</taxon>
        <taxon>Meripilaceae</taxon>
        <taxon>Meripilus</taxon>
    </lineage>
</organism>
<dbReference type="SFLD" id="SFLDS00005">
    <property type="entry name" value="Isoprenoid_Synthase_Type_I"/>
    <property type="match status" value="1"/>
</dbReference>
<evidence type="ECO:0000256" key="1">
    <source>
        <dbReference type="ARBA" id="ARBA00007946"/>
    </source>
</evidence>
<evidence type="ECO:0000256" key="3">
    <source>
        <dbReference type="SAM" id="MobiDB-lite"/>
    </source>
</evidence>
<dbReference type="GO" id="GO:0016838">
    <property type="term" value="F:carbon-oxygen lyase activity, acting on phosphates"/>
    <property type="evidence" value="ECO:0007669"/>
    <property type="project" value="InterPro"/>
</dbReference>
<keyword evidence="5" id="KW-1185">Reference proteome</keyword>
<evidence type="ECO:0000313" key="5">
    <source>
        <dbReference type="Proteomes" id="UP001212997"/>
    </source>
</evidence>
<accession>A0AAD5VB18</accession>
<gene>
    <name evidence="4" type="ORF">NLI96_g3782</name>
</gene>
<dbReference type="AlphaFoldDB" id="A0AAD5VB18"/>
<feature type="region of interest" description="Disordered" evidence="3">
    <location>
        <begin position="72"/>
        <end position="114"/>
    </location>
</feature>
<dbReference type="Pfam" id="PF06330">
    <property type="entry name" value="TRI5"/>
    <property type="match status" value="1"/>
</dbReference>
<proteinExistence type="inferred from homology"/>
<keyword evidence="2" id="KW-0456">Lyase</keyword>
<protein>
    <recommendedName>
        <fullName evidence="6">Trichodiene synthase</fullName>
    </recommendedName>
</protein>
<sequence length="418" mass="48020">MWVGNTFVFKGLPPRRQLDISTPPACDENNSRTSRPLDDIMLLEGLNCALLALLLVLLHRLLYSPFSSIQQPSQTSRRHKSRRDASVSSQKTDEHVEISSVEHTSDSESTESDGYTDEERVVYLARKTILEYFKRTRVSDRFGSRKWVPEVEQKVREKLATWDLGISDRVFEKYFATGLDISSTAYRHTTIEAQVQVALCTFCTALFDDGFMGVEKMREFAPRFTAGLPQLHPVLQLFQTTMVNMREVYGPYSSNAMISSVLDFTNSEMFLRESKDMALGTPSSHYIEYIRLKEGFGEAYAGFIWPHATFPDSKKFVQAFPDSMNFINLINDMFSYYKEAKAGETGTYLHTFGKVHGLTEPQVLENIVQQTVIVVERIRAILGDSEEREAWENFAAGYTQFHLYTDRYKLIEIFPEYF</sequence>
<reference evidence="4" key="1">
    <citation type="submission" date="2022-07" db="EMBL/GenBank/DDBJ databases">
        <title>Genome Sequence of Physisporinus lineatus.</title>
        <authorList>
            <person name="Buettner E."/>
        </authorList>
    </citation>
    <scope>NUCLEOTIDE SEQUENCE</scope>
    <source>
        <strain evidence="4">VT162</strain>
    </source>
</reference>
<comment type="similarity">
    <text evidence="1">Belongs to the trichodiene synthase family.</text>
</comment>
<evidence type="ECO:0000313" key="4">
    <source>
        <dbReference type="EMBL" id="KAJ3487091.1"/>
    </source>
</evidence>
<dbReference type="Proteomes" id="UP001212997">
    <property type="component" value="Unassembled WGS sequence"/>
</dbReference>
<name>A0AAD5VB18_9APHY</name>
<dbReference type="SUPFAM" id="SSF48576">
    <property type="entry name" value="Terpenoid synthases"/>
    <property type="match status" value="1"/>
</dbReference>
<comment type="caution">
    <text evidence="4">The sequence shown here is derived from an EMBL/GenBank/DDBJ whole genome shotgun (WGS) entry which is preliminary data.</text>
</comment>
<dbReference type="SFLD" id="SFLDG01021">
    <property type="entry name" value="Trichodiene_Synthase_Like"/>
    <property type="match status" value="1"/>
</dbReference>
<dbReference type="InterPro" id="IPR008949">
    <property type="entry name" value="Isoprenoid_synthase_dom_sf"/>
</dbReference>
<evidence type="ECO:0008006" key="6">
    <source>
        <dbReference type="Google" id="ProtNLM"/>
    </source>
</evidence>
<dbReference type="EMBL" id="JANAWD010000102">
    <property type="protein sequence ID" value="KAJ3487091.1"/>
    <property type="molecule type" value="Genomic_DNA"/>
</dbReference>
<dbReference type="InterPro" id="IPR024652">
    <property type="entry name" value="Trichodiene_synth"/>
</dbReference>